<name>A0A0A8YJ86_ARUDO</name>
<accession>A0A0A8YJ86</accession>
<dbReference type="EMBL" id="GBRH01271286">
    <property type="protein sequence ID" value="JAD26609.1"/>
    <property type="molecule type" value="Transcribed_RNA"/>
</dbReference>
<protein>
    <submittedName>
        <fullName evidence="1">Uncharacterized protein</fullName>
    </submittedName>
</protein>
<evidence type="ECO:0000313" key="1">
    <source>
        <dbReference type="EMBL" id="JAD26609.1"/>
    </source>
</evidence>
<reference evidence="1" key="1">
    <citation type="submission" date="2014-09" db="EMBL/GenBank/DDBJ databases">
        <authorList>
            <person name="Magalhaes I.L.F."/>
            <person name="Oliveira U."/>
            <person name="Santos F.R."/>
            <person name="Vidigal T.H.D.A."/>
            <person name="Brescovit A.D."/>
            <person name="Santos A.J."/>
        </authorList>
    </citation>
    <scope>NUCLEOTIDE SEQUENCE</scope>
    <source>
        <tissue evidence="1">Shoot tissue taken approximately 20 cm above the soil surface</tissue>
    </source>
</reference>
<dbReference type="AlphaFoldDB" id="A0A0A8YJ86"/>
<organism evidence="1">
    <name type="scientific">Arundo donax</name>
    <name type="common">Giant reed</name>
    <name type="synonym">Donax arundinaceus</name>
    <dbReference type="NCBI Taxonomy" id="35708"/>
    <lineage>
        <taxon>Eukaryota</taxon>
        <taxon>Viridiplantae</taxon>
        <taxon>Streptophyta</taxon>
        <taxon>Embryophyta</taxon>
        <taxon>Tracheophyta</taxon>
        <taxon>Spermatophyta</taxon>
        <taxon>Magnoliopsida</taxon>
        <taxon>Liliopsida</taxon>
        <taxon>Poales</taxon>
        <taxon>Poaceae</taxon>
        <taxon>PACMAD clade</taxon>
        <taxon>Arundinoideae</taxon>
        <taxon>Arundineae</taxon>
        <taxon>Arundo</taxon>
    </lineage>
</organism>
<sequence>MCCPCLRSLRSVRRPRTGTRTPTDSSCSG</sequence>
<reference evidence="1" key="2">
    <citation type="journal article" date="2015" name="Data Brief">
        <title>Shoot transcriptome of the giant reed, Arundo donax.</title>
        <authorList>
            <person name="Barrero R.A."/>
            <person name="Guerrero F.D."/>
            <person name="Moolhuijzen P."/>
            <person name="Goolsby J.A."/>
            <person name="Tidwell J."/>
            <person name="Bellgard S.E."/>
            <person name="Bellgard M.I."/>
        </authorList>
    </citation>
    <scope>NUCLEOTIDE SEQUENCE</scope>
    <source>
        <tissue evidence="1">Shoot tissue taken approximately 20 cm above the soil surface</tissue>
    </source>
</reference>
<proteinExistence type="predicted"/>